<sequence length="284" mass="31893">MMKAALLEISESERRIAARPVGLLPSRNMNRIDPHDWGFEKIRAVDEGRAAWLESAGSCDALVGVLVKALNEAINRRDFRIAVDSRNNAFVERRSIVQFQMLPRYYDWFFSARTGYRAQFWINPAAGRAFNSEIMRSLADVLARRLPAMLTAQRIEVRTGDGVRQEEDTGTIEIPCEEIARSLAPDRAKIWIAERLYSSGRIDEIGLTVLSDAARNNANLSNPKWAEAINPKTGEKGEGLRAPTPGPEESWLDLKGGFLLVNGESAQIKPQDERAEQINERGWT</sequence>
<evidence type="ECO:0000256" key="1">
    <source>
        <dbReference type="SAM" id="MobiDB-lite"/>
    </source>
</evidence>
<protein>
    <recommendedName>
        <fullName evidence="4">Phage portal protein</fullName>
    </recommendedName>
</protein>
<feature type="compositionally biased region" description="Basic and acidic residues" evidence="1">
    <location>
        <begin position="270"/>
        <end position="284"/>
    </location>
</feature>
<gene>
    <name evidence="2" type="ORF">J2Z31_002592</name>
</gene>
<dbReference type="Proteomes" id="UP000730739">
    <property type="component" value="Unassembled WGS sequence"/>
</dbReference>
<keyword evidence="3" id="KW-1185">Reference proteome</keyword>
<evidence type="ECO:0000313" key="3">
    <source>
        <dbReference type="Proteomes" id="UP000730739"/>
    </source>
</evidence>
<feature type="region of interest" description="Disordered" evidence="1">
    <location>
        <begin position="228"/>
        <end position="248"/>
    </location>
</feature>
<dbReference type="EMBL" id="JAGILA010000002">
    <property type="protein sequence ID" value="MBP2236100.1"/>
    <property type="molecule type" value="Genomic_DNA"/>
</dbReference>
<reference evidence="2 3" key="1">
    <citation type="submission" date="2021-03" db="EMBL/GenBank/DDBJ databases">
        <title>Genomic Encyclopedia of Type Strains, Phase IV (KMG-IV): sequencing the most valuable type-strain genomes for metagenomic binning, comparative biology and taxonomic classification.</title>
        <authorList>
            <person name="Goeker M."/>
        </authorList>
    </citation>
    <scope>NUCLEOTIDE SEQUENCE [LARGE SCALE GENOMIC DNA]</scope>
    <source>
        <strain evidence="2 3">DSM 13372</strain>
    </source>
</reference>
<accession>A0ABS4R1F6</accession>
<proteinExistence type="predicted"/>
<organism evidence="2 3">
    <name type="scientific">Sinorhizobium kostiense</name>
    <dbReference type="NCBI Taxonomy" id="76747"/>
    <lineage>
        <taxon>Bacteria</taxon>
        <taxon>Pseudomonadati</taxon>
        <taxon>Pseudomonadota</taxon>
        <taxon>Alphaproteobacteria</taxon>
        <taxon>Hyphomicrobiales</taxon>
        <taxon>Rhizobiaceae</taxon>
        <taxon>Sinorhizobium/Ensifer group</taxon>
        <taxon>Sinorhizobium</taxon>
    </lineage>
</organism>
<evidence type="ECO:0000313" key="2">
    <source>
        <dbReference type="EMBL" id="MBP2236100.1"/>
    </source>
</evidence>
<evidence type="ECO:0008006" key="4">
    <source>
        <dbReference type="Google" id="ProtNLM"/>
    </source>
</evidence>
<name>A0ABS4R1F6_9HYPH</name>
<comment type="caution">
    <text evidence="2">The sequence shown here is derived from an EMBL/GenBank/DDBJ whole genome shotgun (WGS) entry which is preliminary data.</text>
</comment>
<feature type="region of interest" description="Disordered" evidence="1">
    <location>
        <begin position="265"/>
        <end position="284"/>
    </location>
</feature>